<reference evidence="1" key="1">
    <citation type="submission" date="2021-05" db="EMBL/GenBank/DDBJ databases">
        <authorList>
            <person name="Alioto T."/>
            <person name="Alioto T."/>
            <person name="Gomez Garrido J."/>
        </authorList>
    </citation>
    <scope>NUCLEOTIDE SEQUENCE</scope>
</reference>
<evidence type="ECO:0000313" key="1">
    <source>
        <dbReference type="EMBL" id="CAG6783370.1"/>
    </source>
</evidence>
<accession>A0A8D9BIA4</accession>
<dbReference type="EMBL" id="HBUF01632023">
    <property type="protein sequence ID" value="CAG6783370.1"/>
    <property type="molecule type" value="Transcribed_RNA"/>
</dbReference>
<protein>
    <submittedName>
        <fullName evidence="1">Uncharacterized protein</fullName>
    </submittedName>
</protein>
<organism evidence="1">
    <name type="scientific">Cacopsylla melanoneura</name>
    <dbReference type="NCBI Taxonomy" id="428564"/>
    <lineage>
        <taxon>Eukaryota</taxon>
        <taxon>Metazoa</taxon>
        <taxon>Ecdysozoa</taxon>
        <taxon>Arthropoda</taxon>
        <taxon>Hexapoda</taxon>
        <taxon>Insecta</taxon>
        <taxon>Pterygota</taxon>
        <taxon>Neoptera</taxon>
        <taxon>Paraneoptera</taxon>
        <taxon>Hemiptera</taxon>
        <taxon>Sternorrhyncha</taxon>
        <taxon>Psylloidea</taxon>
        <taxon>Psyllidae</taxon>
        <taxon>Psyllinae</taxon>
        <taxon>Cacopsylla</taxon>
    </lineage>
</organism>
<dbReference type="AlphaFoldDB" id="A0A8D9BIA4"/>
<proteinExistence type="predicted"/>
<sequence length="100" mass="11482">MRIKIAHYQRNSATRKNYADLLIDQVNLNLFFCTKTVFKLNTLVETIFLFKNKQTSDDVGRGSPVFEGGIINDKDKENNSNKPFSDVTRNILAQSEILQK</sequence>
<name>A0A8D9BIA4_9HEMI</name>